<sequence length="1668" mass="184580">MEEEMPNVSEVPVSDKVLRDLAKNVAKILPNFAEKEPAIGVKELHDILDPVLETADLPELENSHRAAASNALCAIIEHCAASDSDYVREAILDDSIWFRIFDIYLQRSGDAKGKSMRQMLLVLSSVITKDQSSRAVDLRSRSTASFLDIICEREDRIKVKPALQGLAHFLLRDVVSIAQLVKLFDQRREQSSDEAQEPVTTQTVFKSFLAWVIHHDTALSAGHLVKNFLVQARRLPDYGVQDPTQSISPFWIEPVVETLRDWPDRIQEFKTHVFPHCFQPDITEYTRFLAYLRFGVHVPHNGNLPSQLAENNGQKASLDEGEEFSILLAAIATGKELTIVKDRDNRAQRDIEISDGALYLPDDIAGTWMSNPKPEVRLAGMFLSVYSTSVTRAISGGVLQALKRNLVHLHTDTDANFRREVHGYTQKLFDRLRASTATLAKSKSKTRASGQARLPFPKMGSSSSATVSELSQEDSLSESLAFVVWYIRFLEWELRPTASYQSRITALRSLTIVLRSGVDPGVPFASLSKSAQGQLNWAHGMQIGRPKLVRSLLDLISDPFDDIRDEAVSILQLCLMALPQDERDGVMSTVPRFISRAEHTMLQTGRADQADGVARSYGMIFNLASNDAVEVDNAPFSSKLGLFEHLQKQLKDTLAVAHSDLSQAVDGRPVHGTFAALRYMVDQPDFYALVSNSTGDGLAKWKHLHSEIVVGIESLWSCVYHVLCADAPEGHVPDELEDEGSLDTKEILSYSWRGLKEASVLLRTIISKAPVGDKESDLVMPQLFEKLGRLCFTQLLELRHRGAFSTVSQTFAVFCRRCSSSNLASLRALPEMWYQETLRSIQAKSDAITRRSAGIPAAMSALLAAEPQPGGKLFPRAMKDLVAETLVEAQSANIEESRLPQVHALNCIKEIFTTSKLSVASEAYIGQGLELAAKTLNSPIWPLRNCSLMLFKALIERLLGSDEAQDWKERERAKTSRFSYDNYPSLVNILVDLLEPSSDRKIMRTPETGSSPLDLHGAEGVFPALQILRQARPPGDIKKIQDLVRDLLPSPHWHMRDMAARTYVSLRATTESSRALSPILDSVPSNHNGQHGRLLVVKYMLRKILRDPAQCSLEQLVMLMQQVCRHAPSWYTSSSCVFVRAAFLDIVSLFGTTLLAQKDATSILFAWEDLTAGVSIGPEYNIGPSDQQGDALLQTSLAHVYFIDRVILRGKSLGVMVSDDYQGIGDALMLLATEDPDTCLDALETLDTIITSSPSPTLTIPLSLVLSHIHRLILSATDPEVTSKAQSVLASALTTTPHLTHSFFATITPKDILTTLSKLQSQCLSAPPSNTQSALHLLGPFLDTAYATTTPSSPDRKEILSAIACYIHVLRFTTTDTNPFPTRFAAAQSLASLSHIFALNPCSRSTAPLLLALVFLLYTLLHDDDDEIRDLTACTTGVFLRAQGVGFKDTVPVLCVHHLGAFLCRTATDPSTSKHGFTNPLLREAGRRLNTFYYKEFREAFDEVRREDTSLFAREKQNLYVDDAVDGVFFGRVLARVLDSDAALGTSAGEAVLRDLNTWVQDGLCVLENTARAQDDGALGWCSKDEVFALGMRVFAATEIVLGTRSGGKSAEVERVVQCLMRFCQIAEEKGVHGLWMERMQGICERFVLTSLGRVRESFVGGGMRVVV</sequence>
<evidence type="ECO:0000259" key="3">
    <source>
        <dbReference type="Pfam" id="PF10350"/>
    </source>
</evidence>
<evidence type="ECO:0000313" key="7">
    <source>
        <dbReference type="Proteomes" id="UP000472372"/>
    </source>
</evidence>
<feature type="domain" description="DUF2428" evidence="3">
    <location>
        <begin position="704"/>
        <end position="941"/>
    </location>
</feature>
<dbReference type="InterPro" id="IPR011989">
    <property type="entry name" value="ARM-like"/>
</dbReference>
<gene>
    <name evidence="6" type="ORF">PTTW11_07347</name>
</gene>
<dbReference type="GO" id="GO:0005829">
    <property type="term" value="C:cytosol"/>
    <property type="evidence" value="ECO:0007669"/>
    <property type="project" value="TreeGrafter"/>
</dbReference>
<dbReference type="PANTHER" id="PTHR14387:SF0">
    <property type="entry name" value="DUF2428 DOMAIN-CONTAINING PROTEIN"/>
    <property type="match status" value="1"/>
</dbReference>
<dbReference type="Gene3D" id="1.25.10.10">
    <property type="entry name" value="Leucine-rich Repeat Variant"/>
    <property type="match status" value="1"/>
</dbReference>
<evidence type="ECO:0000313" key="6">
    <source>
        <dbReference type="EMBL" id="CAE7188562.1"/>
    </source>
</evidence>
<dbReference type="SUPFAM" id="SSF48371">
    <property type="entry name" value="ARM repeat"/>
    <property type="match status" value="1"/>
</dbReference>
<organism evidence="6 7">
    <name type="scientific">Pyrenophora teres f. teres</name>
    <dbReference type="NCBI Taxonomy" id="97479"/>
    <lineage>
        <taxon>Eukaryota</taxon>
        <taxon>Fungi</taxon>
        <taxon>Dikarya</taxon>
        <taxon>Ascomycota</taxon>
        <taxon>Pezizomycotina</taxon>
        <taxon>Dothideomycetes</taxon>
        <taxon>Pleosporomycetidae</taxon>
        <taxon>Pleosporales</taxon>
        <taxon>Pleosporineae</taxon>
        <taxon>Pleosporaceae</taxon>
        <taxon>Pyrenophora</taxon>
    </lineage>
</organism>
<dbReference type="Pfam" id="PF25151">
    <property type="entry name" value="TPR_Trm732_C"/>
    <property type="match status" value="1"/>
</dbReference>
<dbReference type="InterPro" id="IPR019442">
    <property type="entry name" value="THADA/TRM732_DUF2428"/>
</dbReference>
<dbReference type="GO" id="GO:0030488">
    <property type="term" value="P:tRNA methylation"/>
    <property type="evidence" value="ECO:0007669"/>
    <property type="project" value="TreeGrafter"/>
</dbReference>
<dbReference type="InterPro" id="IPR051954">
    <property type="entry name" value="tRNA_methyltransferase_THADA"/>
</dbReference>
<accession>A0A6S6W6J5</accession>
<keyword evidence="2" id="KW-0819">tRNA processing</keyword>
<evidence type="ECO:0000256" key="1">
    <source>
        <dbReference type="ARBA" id="ARBA00010409"/>
    </source>
</evidence>
<comment type="similarity">
    <text evidence="1">Belongs to the THADA family.</text>
</comment>
<evidence type="ECO:0000259" key="5">
    <source>
        <dbReference type="Pfam" id="PF25151"/>
    </source>
</evidence>
<dbReference type="EMBL" id="HG992982">
    <property type="protein sequence ID" value="CAE7188562.1"/>
    <property type="molecule type" value="Genomic_DNA"/>
</dbReference>
<evidence type="ECO:0000256" key="2">
    <source>
        <dbReference type="ARBA" id="ARBA00022694"/>
    </source>
</evidence>
<dbReference type="InterPro" id="IPR016024">
    <property type="entry name" value="ARM-type_fold"/>
</dbReference>
<proteinExistence type="inferred from homology"/>
<feature type="domain" description="tRNA (32-2'-O)-methyltransferase regulator THADA-like C-terminal TPR repeats region" evidence="5">
    <location>
        <begin position="944"/>
        <end position="1100"/>
    </location>
</feature>
<protein>
    <submittedName>
        <fullName evidence="6">DUF2428 multi-domain protein</fullName>
    </submittedName>
</protein>
<feature type="domain" description="tRNA (32-2'-O)-methyltransferase regulator THADA-like TPR repeats region" evidence="4">
    <location>
        <begin position="316"/>
        <end position="565"/>
    </location>
</feature>
<dbReference type="Pfam" id="PF10350">
    <property type="entry name" value="DUF2428"/>
    <property type="match status" value="1"/>
</dbReference>
<dbReference type="Pfam" id="PF26523">
    <property type="entry name" value="Trm732_C"/>
    <property type="match status" value="1"/>
</dbReference>
<reference evidence="6" key="1">
    <citation type="submission" date="2021-02" db="EMBL/GenBank/DDBJ databases">
        <authorList>
            <person name="Syme A R."/>
            <person name="Syme A R."/>
            <person name="Moolhuijzen P."/>
        </authorList>
    </citation>
    <scope>NUCLEOTIDE SEQUENCE</scope>
    <source>
        <strain evidence="6">W1-1</strain>
    </source>
</reference>
<dbReference type="PANTHER" id="PTHR14387">
    <property type="entry name" value="THADA/DEATH RECEPTOR INTERACTING PROTEIN"/>
    <property type="match status" value="1"/>
</dbReference>
<dbReference type="InterPro" id="IPR056843">
    <property type="entry name" value="THADA-like_TPR"/>
</dbReference>
<dbReference type="Proteomes" id="UP000472372">
    <property type="component" value="Chromosome 6"/>
</dbReference>
<name>A0A6S6W6J5_9PLEO</name>
<dbReference type="Pfam" id="PF25150">
    <property type="entry name" value="TPR_Trm732"/>
    <property type="match status" value="1"/>
</dbReference>
<dbReference type="InterPro" id="IPR056842">
    <property type="entry name" value="THADA-like_TPR_C"/>
</dbReference>
<evidence type="ECO:0000259" key="4">
    <source>
        <dbReference type="Pfam" id="PF25150"/>
    </source>
</evidence>